<dbReference type="Gene3D" id="3.10.20.30">
    <property type="match status" value="1"/>
</dbReference>
<dbReference type="InterPro" id="IPR036010">
    <property type="entry name" value="2Fe-2S_ferredoxin-like_sf"/>
</dbReference>
<dbReference type="SUPFAM" id="SSF54292">
    <property type="entry name" value="2Fe-2S ferredoxin-like"/>
    <property type="match status" value="1"/>
</dbReference>
<keyword evidence="3" id="KW-1185">Reference proteome</keyword>
<sequence length="80" mass="8676">MFGLFKKIQVDIDGTTYPAAKNSTLLRVCLSHGINIQYKCQSGVCGKCAVIEHTSQGDIPTLACQKVISPSETGRFSTIR</sequence>
<reference evidence="2 3" key="1">
    <citation type="submission" date="2023-11" db="EMBL/GenBank/DDBJ databases">
        <title>Plant-associative lifestyle of Vibrio porteresiae and its evolutionary dynamics.</title>
        <authorList>
            <person name="Rameshkumar N."/>
            <person name="Kirti K."/>
        </authorList>
    </citation>
    <scope>NUCLEOTIDE SEQUENCE [LARGE SCALE GENOMIC DNA]</scope>
    <source>
        <strain evidence="2 3">MSSRF7</strain>
    </source>
</reference>
<protein>
    <submittedName>
        <fullName evidence="2">2Fe-2S iron-sulfur cluster binding domain-containing protein</fullName>
    </submittedName>
</protein>
<dbReference type="EMBL" id="JAWRCP010000001">
    <property type="protein sequence ID" value="MDW6091092.1"/>
    <property type="molecule type" value="Genomic_DNA"/>
</dbReference>
<evidence type="ECO:0000259" key="1">
    <source>
        <dbReference type="PROSITE" id="PS51085"/>
    </source>
</evidence>
<dbReference type="PROSITE" id="PS51085">
    <property type="entry name" value="2FE2S_FER_2"/>
    <property type="match status" value="1"/>
</dbReference>
<comment type="caution">
    <text evidence="2">The sequence shown here is derived from an EMBL/GenBank/DDBJ whole genome shotgun (WGS) entry which is preliminary data.</text>
</comment>
<dbReference type="Proteomes" id="UP001279860">
    <property type="component" value="Unassembled WGS sequence"/>
</dbReference>
<gene>
    <name evidence="2" type="ORF">SBX64_00650</name>
</gene>
<organism evidence="2 3">
    <name type="scientific">Vibrio rhizosphaerae</name>
    <dbReference type="NCBI Taxonomy" id="398736"/>
    <lineage>
        <taxon>Bacteria</taxon>
        <taxon>Pseudomonadati</taxon>
        <taxon>Pseudomonadota</taxon>
        <taxon>Gammaproteobacteria</taxon>
        <taxon>Vibrionales</taxon>
        <taxon>Vibrionaceae</taxon>
        <taxon>Vibrio</taxon>
    </lineage>
</organism>
<dbReference type="InterPro" id="IPR001041">
    <property type="entry name" value="2Fe-2S_ferredoxin-type"/>
</dbReference>
<proteinExistence type="predicted"/>
<name>A0ABU4IPR2_9VIBR</name>
<dbReference type="RefSeq" id="WP_038186047.1">
    <property type="nucleotide sequence ID" value="NZ_AP024903.1"/>
</dbReference>
<accession>A0ABU4IPR2</accession>
<evidence type="ECO:0000313" key="3">
    <source>
        <dbReference type="Proteomes" id="UP001279860"/>
    </source>
</evidence>
<dbReference type="InterPro" id="IPR012675">
    <property type="entry name" value="Beta-grasp_dom_sf"/>
</dbReference>
<dbReference type="Pfam" id="PF00111">
    <property type="entry name" value="Fer2"/>
    <property type="match status" value="1"/>
</dbReference>
<evidence type="ECO:0000313" key="2">
    <source>
        <dbReference type="EMBL" id="MDW6091092.1"/>
    </source>
</evidence>
<dbReference type="CDD" id="cd00207">
    <property type="entry name" value="fer2"/>
    <property type="match status" value="1"/>
</dbReference>
<feature type="domain" description="2Fe-2S ferredoxin-type" evidence="1">
    <location>
        <begin position="6"/>
        <end position="80"/>
    </location>
</feature>